<organism evidence="1 2">
    <name type="scientific">Rhodocollybia butyracea</name>
    <dbReference type="NCBI Taxonomy" id="206335"/>
    <lineage>
        <taxon>Eukaryota</taxon>
        <taxon>Fungi</taxon>
        <taxon>Dikarya</taxon>
        <taxon>Basidiomycota</taxon>
        <taxon>Agaricomycotina</taxon>
        <taxon>Agaricomycetes</taxon>
        <taxon>Agaricomycetidae</taxon>
        <taxon>Agaricales</taxon>
        <taxon>Marasmiineae</taxon>
        <taxon>Omphalotaceae</taxon>
        <taxon>Rhodocollybia</taxon>
    </lineage>
</organism>
<evidence type="ECO:0000313" key="1">
    <source>
        <dbReference type="EMBL" id="KAF9071556.1"/>
    </source>
</evidence>
<dbReference type="Proteomes" id="UP000772434">
    <property type="component" value="Unassembled WGS sequence"/>
</dbReference>
<dbReference type="EMBL" id="JADNRY010000031">
    <property type="protein sequence ID" value="KAF9071556.1"/>
    <property type="molecule type" value="Genomic_DNA"/>
</dbReference>
<protein>
    <submittedName>
        <fullName evidence="1">Uncharacterized protein</fullName>
    </submittedName>
</protein>
<dbReference type="AlphaFoldDB" id="A0A9P5PSM2"/>
<comment type="caution">
    <text evidence="1">The sequence shown here is derived from an EMBL/GenBank/DDBJ whole genome shotgun (WGS) entry which is preliminary data.</text>
</comment>
<reference evidence="1" key="1">
    <citation type="submission" date="2020-11" db="EMBL/GenBank/DDBJ databases">
        <authorList>
            <consortium name="DOE Joint Genome Institute"/>
            <person name="Ahrendt S."/>
            <person name="Riley R."/>
            <person name="Andreopoulos W."/>
            <person name="Labutti K."/>
            <person name="Pangilinan J."/>
            <person name="Ruiz-Duenas F.J."/>
            <person name="Barrasa J.M."/>
            <person name="Sanchez-Garcia M."/>
            <person name="Camarero S."/>
            <person name="Miyauchi S."/>
            <person name="Serrano A."/>
            <person name="Linde D."/>
            <person name="Babiker R."/>
            <person name="Drula E."/>
            <person name="Ayuso-Fernandez I."/>
            <person name="Pacheco R."/>
            <person name="Padilla G."/>
            <person name="Ferreira P."/>
            <person name="Barriuso J."/>
            <person name="Kellner H."/>
            <person name="Castanera R."/>
            <person name="Alfaro M."/>
            <person name="Ramirez L."/>
            <person name="Pisabarro A.G."/>
            <person name="Kuo A."/>
            <person name="Tritt A."/>
            <person name="Lipzen A."/>
            <person name="He G."/>
            <person name="Yan M."/>
            <person name="Ng V."/>
            <person name="Cullen D."/>
            <person name="Martin F."/>
            <person name="Rosso M.-N."/>
            <person name="Henrissat B."/>
            <person name="Hibbett D."/>
            <person name="Martinez A.T."/>
            <person name="Grigoriev I.V."/>
        </authorList>
    </citation>
    <scope>NUCLEOTIDE SEQUENCE</scope>
    <source>
        <strain evidence="1">AH 40177</strain>
    </source>
</reference>
<proteinExistence type="predicted"/>
<keyword evidence="2" id="KW-1185">Reference proteome</keyword>
<gene>
    <name evidence="1" type="ORF">BDP27DRAFT_1361718</name>
</gene>
<name>A0A9P5PSM2_9AGAR</name>
<evidence type="ECO:0000313" key="2">
    <source>
        <dbReference type="Proteomes" id="UP000772434"/>
    </source>
</evidence>
<sequence>MTPKAALMSSRLVLKSAENALQAPYKWEVGGLGNTGVDGTNIEGPANGDRLSSNGIAESSCLTYETGVVCAWVSVAAWGKSGDPPKEICEDRRVGIEKCNTVRRGRVVAGLGYHQKLKQYLQRKKNKPEQTR</sequence>
<accession>A0A9P5PSM2</accession>